<reference evidence="2" key="1">
    <citation type="journal article" date="2019" name="Int. J. Syst. Evol. Microbiol.">
        <title>The Global Catalogue of Microorganisms (GCM) 10K type strain sequencing project: providing services to taxonomists for standard genome sequencing and annotation.</title>
        <authorList>
            <consortium name="The Broad Institute Genomics Platform"/>
            <consortium name="The Broad Institute Genome Sequencing Center for Infectious Disease"/>
            <person name="Wu L."/>
            <person name="Ma J."/>
        </authorList>
    </citation>
    <scope>NUCLEOTIDE SEQUENCE [LARGE SCALE GENOMIC DNA]</scope>
    <source>
        <strain evidence="2">JCM 3369</strain>
    </source>
</reference>
<dbReference type="Gene3D" id="3.30.420.60">
    <property type="entry name" value="eRF1 domain 2"/>
    <property type="match status" value="1"/>
</dbReference>
<dbReference type="Proteomes" id="UP001596380">
    <property type="component" value="Unassembled WGS sequence"/>
</dbReference>
<dbReference type="SUPFAM" id="SSF53137">
    <property type="entry name" value="Translational machinery components"/>
    <property type="match status" value="1"/>
</dbReference>
<organism evidence="1 2">
    <name type="scientific">Actinomadura yumaensis</name>
    <dbReference type="NCBI Taxonomy" id="111807"/>
    <lineage>
        <taxon>Bacteria</taxon>
        <taxon>Bacillati</taxon>
        <taxon>Actinomycetota</taxon>
        <taxon>Actinomycetes</taxon>
        <taxon>Streptosporangiales</taxon>
        <taxon>Thermomonosporaceae</taxon>
        <taxon>Actinomadura</taxon>
    </lineage>
</organism>
<evidence type="ECO:0000313" key="2">
    <source>
        <dbReference type="Proteomes" id="UP001596380"/>
    </source>
</evidence>
<dbReference type="RefSeq" id="WP_160823435.1">
    <property type="nucleotide sequence ID" value="NZ_JBHSXS010000033.1"/>
</dbReference>
<dbReference type="InterPro" id="IPR040701">
    <property type="entry name" value="Bact_RF_family2"/>
</dbReference>
<keyword evidence="1" id="KW-0378">Hydrolase</keyword>
<dbReference type="EMBL" id="JBHSXS010000033">
    <property type="protein sequence ID" value="MFC6885054.1"/>
    <property type="molecule type" value="Genomic_DNA"/>
</dbReference>
<comment type="caution">
    <text evidence="1">The sequence shown here is derived from an EMBL/GenBank/DDBJ whole genome shotgun (WGS) entry which is preliminary data.</text>
</comment>
<sequence length="362" mass="38570">MDLNFLRPLYEAPGPIASVHLDTTRDTEDAEKKIELRWRALRERLAGDGADEATLDALEERAGGVRGVPGPQGEALFAARGRVLAVHTMARPPARDHATWLPVPDPLDLVVDRDHQLPCVVVAIDREGADVDAYEAAGHDPVSERSFNGTTLHIQKVNAGGFAESRYHRHAENVWDDNAEHAAREVENAVADVGAAVVFVGGDERAIGLLRSHLDKLDPPVVVIPGGRADASDRLREALDRALDDAMVAAHDAVLADLRARVPQGTAVEGADATLRALSEGRVETLLLGADRETDGWLWASPDVPLLLGAGPAVFDRPDIAFTAPGSALMLRSAVLGDAAFTELLDHGAATTGTAATLRFTL</sequence>
<protein>
    <submittedName>
        <fullName evidence="1">Vms1/Ankzf1 family peptidyl-tRNA hydrolase</fullName>
    </submittedName>
</protein>
<evidence type="ECO:0000313" key="1">
    <source>
        <dbReference type="EMBL" id="MFC6885054.1"/>
    </source>
</evidence>
<dbReference type="Pfam" id="PF18844">
    <property type="entry name" value="baeRF_family2"/>
    <property type="match status" value="1"/>
</dbReference>
<keyword evidence="2" id="KW-1185">Reference proteome</keyword>
<dbReference type="GO" id="GO:0016787">
    <property type="term" value="F:hydrolase activity"/>
    <property type="evidence" value="ECO:0007669"/>
    <property type="project" value="UniProtKB-KW"/>
</dbReference>
<dbReference type="InterPro" id="IPR042226">
    <property type="entry name" value="eFR1_2_sf"/>
</dbReference>
<name>A0ABW2CWP1_9ACTN</name>
<proteinExistence type="predicted"/>
<gene>
    <name evidence="1" type="ORF">ACFQKB_35235</name>
</gene>
<accession>A0ABW2CWP1</accession>